<evidence type="ECO:0000313" key="3">
    <source>
        <dbReference type="EMBL" id="UYV73631.1"/>
    </source>
</evidence>
<evidence type="ECO:0000256" key="2">
    <source>
        <dbReference type="ARBA" id="ARBA00022737"/>
    </source>
</evidence>
<dbReference type="Gene3D" id="3.80.10.10">
    <property type="entry name" value="Ribonuclease Inhibitor"/>
    <property type="match status" value="1"/>
</dbReference>
<dbReference type="InterPro" id="IPR050216">
    <property type="entry name" value="LRR_domain-containing"/>
</dbReference>
<dbReference type="PANTHER" id="PTHR48051">
    <property type="match status" value="1"/>
</dbReference>
<keyword evidence="2" id="KW-0677">Repeat</keyword>
<reference evidence="3 4" key="1">
    <citation type="submission" date="2022-01" db="EMBL/GenBank/DDBJ databases">
        <title>A chromosomal length assembly of Cordylochernes scorpioides.</title>
        <authorList>
            <person name="Zeh D."/>
            <person name="Zeh J."/>
        </authorList>
    </citation>
    <scope>NUCLEOTIDE SEQUENCE [LARGE SCALE GENOMIC DNA]</scope>
    <source>
        <strain evidence="3">IN4F17</strain>
        <tissue evidence="3">Whole Body</tissue>
    </source>
</reference>
<dbReference type="InterPro" id="IPR032675">
    <property type="entry name" value="LRR_dom_sf"/>
</dbReference>
<dbReference type="SUPFAM" id="SSF52058">
    <property type="entry name" value="L domain-like"/>
    <property type="match status" value="1"/>
</dbReference>
<name>A0ABY6KXK8_9ARAC</name>
<dbReference type="SMART" id="SM00369">
    <property type="entry name" value="LRR_TYP"/>
    <property type="match status" value="4"/>
</dbReference>
<dbReference type="Proteomes" id="UP001235939">
    <property type="component" value="Chromosome 11"/>
</dbReference>
<dbReference type="InterPro" id="IPR001611">
    <property type="entry name" value="Leu-rich_rpt"/>
</dbReference>
<keyword evidence="4" id="KW-1185">Reference proteome</keyword>
<dbReference type="Pfam" id="PF12799">
    <property type="entry name" value="LRR_4"/>
    <property type="match status" value="1"/>
</dbReference>
<dbReference type="InterPro" id="IPR003591">
    <property type="entry name" value="Leu-rich_rpt_typical-subtyp"/>
</dbReference>
<proteinExistence type="predicted"/>
<dbReference type="EMBL" id="CP092873">
    <property type="protein sequence ID" value="UYV73631.1"/>
    <property type="molecule type" value="Genomic_DNA"/>
</dbReference>
<dbReference type="PRINTS" id="PR00019">
    <property type="entry name" value="LEURICHRPT"/>
</dbReference>
<dbReference type="PANTHER" id="PTHR48051:SF46">
    <property type="entry name" value="LEUCINE RICH REPEAT-CONTAINING DOMAIN PROTEIN"/>
    <property type="match status" value="1"/>
</dbReference>
<gene>
    <name evidence="3" type="ORF">LAZ67_11000090</name>
</gene>
<accession>A0ABY6KXK8</accession>
<evidence type="ECO:0000256" key="1">
    <source>
        <dbReference type="ARBA" id="ARBA00022614"/>
    </source>
</evidence>
<dbReference type="PROSITE" id="PS51450">
    <property type="entry name" value="LRR"/>
    <property type="match status" value="2"/>
</dbReference>
<protein>
    <submittedName>
        <fullName evidence="3">LRRC57</fullName>
    </submittedName>
</protein>
<evidence type="ECO:0000313" key="4">
    <source>
        <dbReference type="Proteomes" id="UP001235939"/>
    </source>
</evidence>
<sequence>MGNSIKPHLQNAEKTGVCQLKNCNLNENFHNRWCADASVRRLWNLTLREVVRQHGGCPGSLPPQLNDLTKLESLSLSHNLLTSLPPDLSRLTNLRSVNLSFNNLTAFPSALLGLRRLDLLDLSHNRISTLPDNFHLLSVTEVNLSQNQHRVTYGVLQLSSLSPHMADIPQLKVLRVEENCLPLEAITPDLLAHSNISLLAADGNLFDAKQLRDLPGYDKAIPNMEAFAADSYMSTDMVSLKRNPVVVVAYSSSCLNNLH</sequence>
<dbReference type="InterPro" id="IPR025875">
    <property type="entry name" value="Leu-rich_rpt_4"/>
</dbReference>
<dbReference type="Pfam" id="PF00560">
    <property type="entry name" value="LRR_1"/>
    <property type="match status" value="1"/>
</dbReference>
<organism evidence="3 4">
    <name type="scientific">Cordylochernes scorpioides</name>
    <dbReference type="NCBI Taxonomy" id="51811"/>
    <lineage>
        <taxon>Eukaryota</taxon>
        <taxon>Metazoa</taxon>
        <taxon>Ecdysozoa</taxon>
        <taxon>Arthropoda</taxon>
        <taxon>Chelicerata</taxon>
        <taxon>Arachnida</taxon>
        <taxon>Pseudoscorpiones</taxon>
        <taxon>Cheliferoidea</taxon>
        <taxon>Chernetidae</taxon>
        <taxon>Cordylochernes</taxon>
    </lineage>
</organism>
<keyword evidence="1" id="KW-0433">Leucine-rich repeat</keyword>